<feature type="non-terminal residue" evidence="1">
    <location>
        <position position="1"/>
    </location>
</feature>
<evidence type="ECO:0000313" key="1">
    <source>
        <dbReference type="EMBL" id="KAF4146640.1"/>
    </source>
</evidence>
<dbReference type="EMBL" id="JAACNO010000575">
    <property type="protein sequence ID" value="KAF4146640.1"/>
    <property type="molecule type" value="Genomic_DNA"/>
</dbReference>
<protein>
    <submittedName>
        <fullName evidence="1">Uncharacterized protein</fullName>
    </submittedName>
</protein>
<accession>A0A8S9V0Y0</accession>
<comment type="caution">
    <text evidence="1">The sequence shown here is derived from an EMBL/GenBank/DDBJ whole genome shotgun (WGS) entry which is preliminary data.</text>
</comment>
<name>A0A8S9V0Y0_PHYIN</name>
<reference evidence="1" key="1">
    <citation type="submission" date="2020-03" db="EMBL/GenBank/DDBJ databases">
        <title>Hybrid Assembly of Korean Phytophthora infestans isolates.</title>
        <authorList>
            <person name="Prokchorchik M."/>
            <person name="Lee Y."/>
            <person name="Seo J."/>
            <person name="Cho J.-H."/>
            <person name="Park Y.-E."/>
            <person name="Jang D.-C."/>
            <person name="Im J.-S."/>
            <person name="Choi J.-G."/>
            <person name="Park H.-J."/>
            <person name="Lee G.-B."/>
            <person name="Lee Y.-G."/>
            <person name="Hong S.-Y."/>
            <person name="Cho K."/>
            <person name="Sohn K.H."/>
        </authorList>
    </citation>
    <scope>NUCLEOTIDE SEQUENCE</scope>
    <source>
        <strain evidence="1">KR_2_A2</strain>
    </source>
</reference>
<dbReference type="Proteomes" id="UP000704712">
    <property type="component" value="Unassembled WGS sequence"/>
</dbReference>
<evidence type="ECO:0000313" key="2">
    <source>
        <dbReference type="Proteomes" id="UP000704712"/>
    </source>
</evidence>
<organism evidence="1 2">
    <name type="scientific">Phytophthora infestans</name>
    <name type="common">Potato late blight agent</name>
    <name type="synonym">Botrytis infestans</name>
    <dbReference type="NCBI Taxonomy" id="4787"/>
    <lineage>
        <taxon>Eukaryota</taxon>
        <taxon>Sar</taxon>
        <taxon>Stramenopiles</taxon>
        <taxon>Oomycota</taxon>
        <taxon>Peronosporomycetes</taxon>
        <taxon>Peronosporales</taxon>
        <taxon>Peronosporaceae</taxon>
        <taxon>Phytophthora</taxon>
    </lineage>
</organism>
<proteinExistence type="predicted"/>
<dbReference type="AlphaFoldDB" id="A0A8S9V0Y0"/>
<gene>
    <name evidence="1" type="ORF">GN958_ATG04166</name>
</gene>
<sequence length="157" mass="17237">GESADLDELGELGSQKIFTDNAGQGDRAEFLSPHWPEIAFVIYSAHSVNYIVKAALKSDSAKISKASTDATRWNSVHGFFASLLRRALAILKLKSLDDNDFPSALLVIGNVTFWEVQSDAGKNIRRSAFSSIKLRRDEKTMADVIGCYLCIFTGFAT</sequence>